<dbReference type="GeneID" id="92037089"/>
<comment type="caution">
    <text evidence="2">The sequence shown here is derived from an EMBL/GenBank/DDBJ whole genome shotgun (WGS) entry which is preliminary data.</text>
</comment>
<feature type="region of interest" description="Disordered" evidence="1">
    <location>
        <begin position="286"/>
        <end position="328"/>
    </location>
</feature>
<evidence type="ECO:0000313" key="3">
    <source>
        <dbReference type="Proteomes" id="UP001360953"/>
    </source>
</evidence>
<accession>A0ABR1LDH0</accession>
<evidence type="ECO:0000313" key="2">
    <source>
        <dbReference type="EMBL" id="KAK7533287.1"/>
    </source>
</evidence>
<feature type="compositionally biased region" description="Low complexity" evidence="1">
    <location>
        <begin position="319"/>
        <end position="328"/>
    </location>
</feature>
<keyword evidence="3" id="KW-1185">Reference proteome</keyword>
<proteinExistence type="predicted"/>
<organism evidence="2 3">
    <name type="scientific">Phyllosticta citribraziliensis</name>
    <dbReference type="NCBI Taxonomy" id="989973"/>
    <lineage>
        <taxon>Eukaryota</taxon>
        <taxon>Fungi</taxon>
        <taxon>Dikarya</taxon>
        <taxon>Ascomycota</taxon>
        <taxon>Pezizomycotina</taxon>
        <taxon>Dothideomycetes</taxon>
        <taxon>Dothideomycetes incertae sedis</taxon>
        <taxon>Botryosphaeriales</taxon>
        <taxon>Phyllostictaceae</taxon>
        <taxon>Phyllosticta</taxon>
    </lineage>
</organism>
<name>A0ABR1LDH0_9PEZI</name>
<gene>
    <name evidence="2" type="ORF">J3D65DRAFT_77726</name>
</gene>
<dbReference type="EMBL" id="JBBPEH010000010">
    <property type="protein sequence ID" value="KAK7533287.1"/>
    <property type="molecule type" value="Genomic_DNA"/>
</dbReference>
<sequence>MSGGFFDLVNERVFAVWEDSVDGIQSLGSLSPINKNDPGLTFKVGFDGQQILLRFSINVSFRTSGRDERRELFLVLPVKAFFTQSSPPLKVDDLRTTDIGAIAPKVHDAGLSNAGHVLRTQFSLSAPGHVLMPVTKAPRLRPSTSTSRKILLAFQSLSQTSEFSLFIKPSDYARVGLRTVSQHLSNAESLVDFQLDFSEMYNGKGAVLMDWDRCDLGLSINATAPPQYGQQSPPPPVTPGIFPPSIFDKSFVTPGGIEKLPSPPPYPYSTRHEILVPESPPFAAASSLCKPNSPAPQIPEKRRCASPERPGPTKYPCQSSPATAAAGRTSTSSTAELMAAFSAWLAKALVINETLYNHSQLQPHFGALGRHGRSGDAASFFTTLARLAAAFFYNPLDSLSAAQLDDPAARAFVADMRAFETWVLGAGPVEHVNVFEDLLEMGGAAREAVRQGAARPGVLPGEKEEEVPAAKDALARYHRTKASCVAFLMIYARTDDGEGE</sequence>
<evidence type="ECO:0000256" key="1">
    <source>
        <dbReference type="SAM" id="MobiDB-lite"/>
    </source>
</evidence>
<reference evidence="2 3" key="1">
    <citation type="submission" date="2024-04" db="EMBL/GenBank/DDBJ databases">
        <title>Phyllosticta paracitricarpa is synonymous to the EU quarantine fungus P. citricarpa based on phylogenomic analyses.</title>
        <authorList>
            <consortium name="Lawrence Berkeley National Laboratory"/>
            <person name="Van ingen-buijs V.A."/>
            <person name="Van westerhoven A.C."/>
            <person name="Haridas S."/>
            <person name="Skiadas P."/>
            <person name="Martin F."/>
            <person name="Groenewald J.Z."/>
            <person name="Crous P.W."/>
            <person name="Seidl M.F."/>
        </authorList>
    </citation>
    <scope>NUCLEOTIDE SEQUENCE [LARGE SCALE GENOMIC DNA]</scope>
    <source>
        <strain evidence="2 3">CPC 17464</strain>
    </source>
</reference>
<dbReference type="Proteomes" id="UP001360953">
    <property type="component" value="Unassembled WGS sequence"/>
</dbReference>
<dbReference type="RefSeq" id="XP_066652680.1">
    <property type="nucleotide sequence ID" value="XM_066804183.1"/>
</dbReference>
<protein>
    <submittedName>
        <fullName evidence="2">Uncharacterized protein</fullName>
    </submittedName>
</protein>